<sequence length="630" mass="73613">MDGPSQRGRKQQDDDESQLVKPTKRRDSRKRSRVTLELLLMQSMDIIFLTLGYLCPWDLIALTRVSKEMCQFLVSKSAAWIWIASRTQFDCIPDCPPNVVEHRWAELLFGGTKCEFCGNHPILNVNFLFNYRACHKCLKSRIVRASEVSNIHPEGKQKILELLPYSVSRSGHVGENEKTVTRYYWAEDVDKMAKKISRLEQAVRDREIHAVKILEAFRTERKEWVTGTMTRAVKLKGWRDAEERVYRTIRGQRRIELKEKFCAENTDWLEVDIDRALGMFKLDPKRPLSDEYWKQIRPLFIRYLKESKASRIEEEESRLLAPRMPLVEKFYRPFLKAKSYRELLCYPTLSQIVKMEPLRSLVLQDHHVTVEEKEIEAVVDQFPSMVQGFKNQFRQVLISQLPDDVSVDSVIAVFYCTACDSEFFPLFGYFEADAHHHSEIRSKTVGSHVKVHEHGRLSAAAILRTLLPSMGHDFIANVDPTRLDALDARFSCTLCSADGTDGRKIMTWRQCVIHYTKAHVIIQSTDGDVPQEQPYPEWKRLSVRDEHACQYAAPDKDRDSRYSWHCNRCTNDAISSNSWRSSLWRRSCLADLLIHIKEVHGIEESVRENQDYFYSPYVRNVFRSYLCKQR</sequence>
<evidence type="ECO:0008006" key="4">
    <source>
        <dbReference type="Google" id="ProtNLM"/>
    </source>
</evidence>
<protein>
    <recommendedName>
        <fullName evidence="4">F-box domain-containing protein</fullName>
    </recommendedName>
</protein>
<dbReference type="Proteomes" id="UP000813824">
    <property type="component" value="Unassembled WGS sequence"/>
</dbReference>
<dbReference type="OrthoDB" id="2823912at2759"/>
<reference evidence="2" key="1">
    <citation type="journal article" date="2021" name="New Phytol.">
        <title>Evolutionary innovations through gain and loss of genes in the ectomycorrhizal Boletales.</title>
        <authorList>
            <person name="Wu G."/>
            <person name="Miyauchi S."/>
            <person name="Morin E."/>
            <person name="Kuo A."/>
            <person name="Drula E."/>
            <person name="Varga T."/>
            <person name="Kohler A."/>
            <person name="Feng B."/>
            <person name="Cao Y."/>
            <person name="Lipzen A."/>
            <person name="Daum C."/>
            <person name="Hundley H."/>
            <person name="Pangilinan J."/>
            <person name="Johnson J."/>
            <person name="Barry K."/>
            <person name="LaButti K."/>
            <person name="Ng V."/>
            <person name="Ahrendt S."/>
            <person name="Min B."/>
            <person name="Choi I.G."/>
            <person name="Park H."/>
            <person name="Plett J.M."/>
            <person name="Magnuson J."/>
            <person name="Spatafora J.W."/>
            <person name="Nagy L.G."/>
            <person name="Henrissat B."/>
            <person name="Grigoriev I.V."/>
            <person name="Yang Z.L."/>
            <person name="Xu J."/>
            <person name="Martin F.M."/>
        </authorList>
    </citation>
    <scope>NUCLEOTIDE SEQUENCE</scope>
    <source>
        <strain evidence="2">KKN 215</strain>
    </source>
</reference>
<keyword evidence="3" id="KW-1185">Reference proteome</keyword>
<evidence type="ECO:0000313" key="3">
    <source>
        <dbReference type="Proteomes" id="UP000813824"/>
    </source>
</evidence>
<dbReference type="EMBL" id="JAEVFJ010000030">
    <property type="protein sequence ID" value="KAH8093118.1"/>
    <property type="molecule type" value="Genomic_DNA"/>
</dbReference>
<comment type="caution">
    <text evidence="2">The sequence shown here is derived from an EMBL/GenBank/DDBJ whole genome shotgun (WGS) entry which is preliminary data.</text>
</comment>
<evidence type="ECO:0000313" key="2">
    <source>
        <dbReference type="EMBL" id="KAH8093118.1"/>
    </source>
</evidence>
<name>A0A8K0XM93_9AGAR</name>
<dbReference type="AlphaFoldDB" id="A0A8K0XM93"/>
<organism evidence="2 3">
    <name type="scientific">Cristinia sonorae</name>
    <dbReference type="NCBI Taxonomy" id="1940300"/>
    <lineage>
        <taxon>Eukaryota</taxon>
        <taxon>Fungi</taxon>
        <taxon>Dikarya</taxon>
        <taxon>Basidiomycota</taxon>
        <taxon>Agaricomycotina</taxon>
        <taxon>Agaricomycetes</taxon>
        <taxon>Agaricomycetidae</taxon>
        <taxon>Agaricales</taxon>
        <taxon>Pleurotineae</taxon>
        <taxon>Stephanosporaceae</taxon>
        <taxon>Cristinia</taxon>
    </lineage>
</organism>
<evidence type="ECO:0000256" key="1">
    <source>
        <dbReference type="SAM" id="MobiDB-lite"/>
    </source>
</evidence>
<gene>
    <name evidence="2" type="ORF">BXZ70DRAFT_909329</name>
</gene>
<proteinExistence type="predicted"/>
<accession>A0A8K0XM93</accession>
<feature type="region of interest" description="Disordered" evidence="1">
    <location>
        <begin position="1"/>
        <end position="28"/>
    </location>
</feature>